<evidence type="ECO:0000313" key="3">
    <source>
        <dbReference type="Proteomes" id="UP000324194"/>
    </source>
</evidence>
<evidence type="ECO:0000256" key="1">
    <source>
        <dbReference type="SAM" id="Phobius"/>
    </source>
</evidence>
<dbReference type="AlphaFoldDB" id="A0A5E4PGW0"/>
<reference evidence="2 3" key="1">
    <citation type="submission" date="2019-08" db="EMBL/GenBank/DDBJ databases">
        <authorList>
            <person name="Guy L."/>
        </authorList>
    </citation>
    <scope>NUCLEOTIDE SEQUENCE [LARGE SCALE GENOMIC DNA]</scope>
    <source>
        <strain evidence="2 3">SGT-108</strain>
    </source>
</reference>
<organism evidence="2 3">
    <name type="scientific">Aquicella siphonis</name>
    <dbReference type="NCBI Taxonomy" id="254247"/>
    <lineage>
        <taxon>Bacteria</taxon>
        <taxon>Pseudomonadati</taxon>
        <taxon>Pseudomonadota</taxon>
        <taxon>Gammaproteobacteria</taxon>
        <taxon>Legionellales</taxon>
        <taxon>Coxiellaceae</taxon>
        <taxon>Aquicella</taxon>
    </lineage>
</organism>
<protein>
    <submittedName>
        <fullName evidence="2">Uncharacterized protein</fullName>
    </submittedName>
</protein>
<accession>A0A5E4PGW0</accession>
<keyword evidence="1" id="KW-1133">Transmembrane helix</keyword>
<sequence>MKILVLLFLTIAIELMIAGIIKRYLFDTSITIRDYVIAIIAVNLVSFPLAWTLFKFLSFDFELTPWEAFFPVELLVILIEAGLLKLQLKASLSNCVIVSVCMNVVSAAIGVLI</sequence>
<proteinExistence type="predicted"/>
<gene>
    <name evidence="2" type="ORF">AQUSIP_08830</name>
</gene>
<dbReference type="KEGG" id="asip:AQUSIP_08830"/>
<evidence type="ECO:0000313" key="2">
    <source>
        <dbReference type="EMBL" id="VVC75593.1"/>
    </source>
</evidence>
<keyword evidence="1" id="KW-0472">Membrane</keyword>
<dbReference type="Proteomes" id="UP000324194">
    <property type="component" value="Chromosome 1"/>
</dbReference>
<feature type="transmembrane region" description="Helical" evidence="1">
    <location>
        <begin position="66"/>
        <end position="84"/>
    </location>
</feature>
<dbReference type="RefSeq" id="WP_148338889.1">
    <property type="nucleotide sequence ID" value="NZ_LR699119.1"/>
</dbReference>
<dbReference type="EMBL" id="LR699119">
    <property type="protein sequence ID" value="VVC75593.1"/>
    <property type="molecule type" value="Genomic_DNA"/>
</dbReference>
<keyword evidence="3" id="KW-1185">Reference proteome</keyword>
<name>A0A5E4PGW0_9COXI</name>
<keyword evidence="1" id="KW-0812">Transmembrane</keyword>
<feature type="transmembrane region" description="Helical" evidence="1">
    <location>
        <begin position="34"/>
        <end position="54"/>
    </location>
</feature>
<feature type="transmembrane region" description="Helical" evidence="1">
    <location>
        <begin position="90"/>
        <end position="112"/>
    </location>
</feature>